<dbReference type="InterPro" id="IPR000980">
    <property type="entry name" value="SH2"/>
</dbReference>
<dbReference type="EMBL" id="UXUI01007263">
    <property type="protein sequence ID" value="VDD86620.1"/>
    <property type="molecule type" value="Genomic_DNA"/>
</dbReference>
<dbReference type="SMART" id="SM00252">
    <property type="entry name" value="SH2"/>
    <property type="match status" value="1"/>
</dbReference>
<evidence type="ECO:0000259" key="3">
    <source>
        <dbReference type="PROSITE" id="PS50001"/>
    </source>
</evidence>
<accession>A0A0N4UX15</accession>
<dbReference type="GO" id="GO:0030971">
    <property type="term" value="F:receptor tyrosine kinase binding"/>
    <property type="evidence" value="ECO:0007669"/>
    <property type="project" value="TreeGrafter"/>
</dbReference>
<dbReference type="InterPro" id="IPR051184">
    <property type="entry name" value="Tyrosine-phos_adapter"/>
</dbReference>
<evidence type="ECO:0000313" key="4">
    <source>
        <dbReference type="EMBL" id="VDD86620.1"/>
    </source>
</evidence>
<evidence type="ECO:0000256" key="1">
    <source>
        <dbReference type="ARBA" id="ARBA00022999"/>
    </source>
</evidence>
<dbReference type="AlphaFoldDB" id="A0A0N4UX15"/>
<dbReference type="GO" id="GO:0005737">
    <property type="term" value="C:cytoplasm"/>
    <property type="evidence" value="ECO:0007669"/>
    <property type="project" value="TreeGrafter"/>
</dbReference>
<evidence type="ECO:0000313" key="5">
    <source>
        <dbReference type="Proteomes" id="UP000274131"/>
    </source>
</evidence>
<dbReference type="GO" id="GO:0016477">
    <property type="term" value="P:cell migration"/>
    <property type="evidence" value="ECO:0007669"/>
    <property type="project" value="TreeGrafter"/>
</dbReference>
<evidence type="ECO:0000313" key="6">
    <source>
        <dbReference type="WBParaSite" id="EVEC_0000205501-mRNA-1"/>
    </source>
</evidence>
<feature type="domain" description="SH2" evidence="3">
    <location>
        <begin position="139"/>
        <end position="231"/>
    </location>
</feature>
<dbReference type="OrthoDB" id="9938362at2759"/>
<dbReference type="PANTHER" id="PTHR19969:SF5">
    <property type="entry name" value="CRK-LIKE PROTEIN"/>
    <property type="match status" value="1"/>
</dbReference>
<dbReference type="PRINTS" id="PR00401">
    <property type="entry name" value="SH2DOMAIN"/>
</dbReference>
<dbReference type="InterPro" id="IPR036860">
    <property type="entry name" value="SH2_dom_sf"/>
</dbReference>
<proteinExistence type="predicted"/>
<dbReference type="PROSITE" id="PS50001">
    <property type="entry name" value="SH2"/>
    <property type="match status" value="1"/>
</dbReference>
<dbReference type="Pfam" id="PF00017">
    <property type="entry name" value="SH2"/>
    <property type="match status" value="1"/>
</dbReference>
<gene>
    <name evidence="4" type="ORF">EVEC_LOCUS1763</name>
</gene>
<dbReference type="GO" id="GO:0007167">
    <property type="term" value="P:enzyme-linked receptor protein signaling pathway"/>
    <property type="evidence" value="ECO:0007669"/>
    <property type="project" value="TreeGrafter"/>
</dbReference>
<dbReference type="WBParaSite" id="EVEC_0000205501-mRNA-1">
    <property type="protein sequence ID" value="EVEC_0000205501-mRNA-1"/>
    <property type="gene ID" value="EVEC_0000205501"/>
</dbReference>
<protein>
    <submittedName>
        <fullName evidence="6">SH2 domain-containing protein</fullName>
    </submittedName>
</protein>
<dbReference type="Gene3D" id="3.30.505.10">
    <property type="entry name" value="SH2 domain"/>
    <property type="match status" value="1"/>
</dbReference>
<reference evidence="4 5" key="2">
    <citation type="submission" date="2018-10" db="EMBL/GenBank/DDBJ databases">
        <authorList>
            <consortium name="Pathogen Informatics"/>
        </authorList>
    </citation>
    <scope>NUCLEOTIDE SEQUENCE [LARGE SCALE GENOMIC DNA]</scope>
</reference>
<dbReference type="STRING" id="51028.A0A0N4UX15"/>
<sequence>MCLVAEKLQIGQHSRSSDDNGASRDAQTKAVIGEVVVTKKKVTLNIALSAFIILDDEDIIQEKHPTELISYASFPSQVSSMYVFFSNTPRQSVSNGPRPATPAPAVVSPALKLILTISNSFVLDVLNHAVAEGLAQQSWFHGFVERNAAESKLHREGDFLVRMSQNTVNNFVLSVISNSTPAHLLLLDENDLKVREQEQFFSTVVEMIEYHFRNEVPIVADGLALRLIRPIENDAVRNQHQVFANNSHPLVQRM</sequence>
<reference evidence="6" key="1">
    <citation type="submission" date="2017-02" db="UniProtKB">
        <authorList>
            <consortium name="WormBaseParasite"/>
        </authorList>
    </citation>
    <scope>IDENTIFICATION</scope>
</reference>
<dbReference type="Proteomes" id="UP000274131">
    <property type="component" value="Unassembled WGS sequence"/>
</dbReference>
<dbReference type="SUPFAM" id="SSF55550">
    <property type="entry name" value="SH2 domain"/>
    <property type="match status" value="1"/>
</dbReference>
<evidence type="ECO:0000256" key="2">
    <source>
        <dbReference type="PROSITE-ProRule" id="PRU00191"/>
    </source>
</evidence>
<keyword evidence="5" id="KW-1185">Reference proteome</keyword>
<dbReference type="GO" id="GO:0035591">
    <property type="term" value="F:signaling adaptor activity"/>
    <property type="evidence" value="ECO:0007669"/>
    <property type="project" value="TreeGrafter"/>
</dbReference>
<name>A0A0N4UX15_ENTVE</name>
<organism evidence="6">
    <name type="scientific">Enterobius vermicularis</name>
    <name type="common">Human pinworm</name>
    <dbReference type="NCBI Taxonomy" id="51028"/>
    <lineage>
        <taxon>Eukaryota</taxon>
        <taxon>Metazoa</taxon>
        <taxon>Ecdysozoa</taxon>
        <taxon>Nematoda</taxon>
        <taxon>Chromadorea</taxon>
        <taxon>Rhabditida</taxon>
        <taxon>Spirurina</taxon>
        <taxon>Oxyuridomorpha</taxon>
        <taxon>Oxyuroidea</taxon>
        <taxon>Oxyuridae</taxon>
        <taxon>Enterobius</taxon>
    </lineage>
</organism>
<dbReference type="PANTHER" id="PTHR19969">
    <property type="entry name" value="SH2-SH3 ADAPTOR PROTEIN-RELATED"/>
    <property type="match status" value="1"/>
</dbReference>
<keyword evidence="1 2" id="KW-0727">SH2 domain</keyword>